<accession>A0A4R0JHP4</accession>
<dbReference type="PANTHER" id="PTHR21310:SF42">
    <property type="entry name" value="BIFUNCTIONAL AAC_APH"/>
    <property type="match status" value="1"/>
</dbReference>
<dbReference type="AlphaFoldDB" id="A0A4R0JHP4"/>
<dbReference type="PANTHER" id="PTHR21310">
    <property type="entry name" value="AMINOGLYCOSIDE PHOSPHOTRANSFERASE-RELATED-RELATED"/>
    <property type="match status" value="1"/>
</dbReference>
<feature type="domain" description="Aminoglycoside phosphotransferase" evidence="1">
    <location>
        <begin position="22"/>
        <end position="236"/>
    </location>
</feature>
<keyword evidence="3" id="KW-1185">Reference proteome</keyword>
<gene>
    <name evidence="2" type="ORF">E0H75_25635</name>
</gene>
<evidence type="ECO:0000259" key="1">
    <source>
        <dbReference type="Pfam" id="PF01636"/>
    </source>
</evidence>
<dbReference type="Gene3D" id="3.90.1200.10">
    <property type="match status" value="1"/>
</dbReference>
<reference evidence="2 3" key="1">
    <citation type="submission" date="2019-02" db="EMBL/GenBank/DDBJ databases">
        <title>Kribbella capetownensis sp. nov. and Kribbella speibonae sp. nov., isolated from soil.</title>
        <authorList>
            <person name="Curtis S.M."/>
            <person name="Norton I."/>
            <person name="Everest G.J."/>
            <person name="Meyers P.R."/>
        </authorList>
    </citation>
    <scope>NUCLEOTIDE SEQUENCE [LARGE SCALE GENOMIC DNA]</scope>
    <source>
        <strain evidence="2 3">YM53</strain>
    </source>
</reference>
<keyword evidence="2" id="KW-0808">Transferase</keyword>
<dbReference type="InterPro" id="IPR002575">
    <property type="entry name" value="Aminoglycoside_PTrfase"/>
</dbReference>
<dbReference type="GO" id="GO:0016740">
    <property type="term" value="F:transferase activity"/>
    <property type="evidence" value="ECO:0007669"/>
    <property type="project" value="UniProtKB-KW"/>
</dbReference>
<dbReference type="Gene3D" id="3.30.200.20">
    <property type="entry name" value="Phosphorylase Kinase, domain 1"/>
    <property type="match status" value="1"/>
</dbReference>
<proteinExistence type="predicted"/>
<protein>
    <submittedName>
        <fullName evidence="2">Aminoglycoside phosphotransferase family protein</fullName>
    </submittedName>
</protein>
<dbReference type="InterPro" id="IPR051678">
    <property type="entry name" value="AGP_Transferase"/>
</dbReference>
<dbReference type="RefSeq" id="WP_131516209.1">
    <property type="nucleotide sequence ID" value="NZ_SJKD01000006.1"/>
</dbReference>
<dbReference type="Pfam" id="PF01636">
    <property type="entry name" value="APH"/>
    <property type="match status" value="1"/>
</dbReference>
<dbReference type="SUPFAM" id="SSF56112">
    <property type="entry name" value="Protein kinase-like (PK-like)"/>
    <property type="match status" value="1"/>
</dbReference>
<dbReference type="CDD" id="cd05155">
    <property type="entry name" value="APH_ChoK_like_1"/>
    <property type="match status" value="1"/>
</dbReference>
<sequence>MDEQLVRALLQDQHPDLAELELREVVGGWGNQMWRLGDDLAVRMPRTEGAPELLVKEHRWLPGLAARLPLPVPIPVHLGEPSDRFSDTWLITTWVHGEPADHAPITDPKAADVLVDFLQALHTEAPADAPVNDRTGLPQGPMSSDEIRAYAGRSDEIRAVWEDAIAAPAWDGPPVWLHGDLHPANVVVADGTLAGVVDFGEICAGDPANDLAAAWILLPAGAADRFFERYQPDEATVRRARGWAVVRAMFLIAMGINGDKGLPGGKAHWGPIGRAALDRLL</sequence>
<evidence type="ECO:0000313" key="3">
    <source>
        <dbReference type="Proteomes" id="UP000293342"/>
    </source>
</evidence>
<dbReference type="EMBL" id="SJKD01000006">
    <property type="protein sequence ID" value="TCC46461.1"/>
    <property type="molecule type" value="Genomic_DNA"/>
</dbReference>
<comment type="caution">
    <text evidence="2">The sequence shown here is derived from an EMBL/GenBank/DDBJ whole genome shotgun (WGS) entry which is preliminary data.</text>
</comment>
<dbReference type="Proteomes" id="UP000293342">
    <property type="component" value="Unassembled WGS sequence"/>
</dbReference>
<evidence type="ECO:0000313" key="2">
    <source>
        <dbReference type="EMBL" id="TCC46461.1"/>
    </source>
</evidence>
<name>A0A4R0JHP4_9ACTN</name>
<dbReference type="OrthoDB" id="9797603at2"/>
<dbReference type="InterPro" id="IPR011009">
    <property type="entry name" value="Kinase-like_dom_sf"/>
</dbReference>
<organism evidence="2 3">
    <name type="scientific">Kribbella capetownensis</name>
    <dbReference type="NCBI Taxonomy" id="1572659"/>
    <lineage>
        <taxon>Bacteria</taxon>
        <taxon>Bacillati</taxon>
        <taxon>Actinomycetota</taxon>
        <taxon>Actinomycetes</taxon>
        <taxon>Propionibacteriales</taxon>
        <taxon>Kribbellaceae</taxon>
        <taxon>Kribbella</taxon>
    </lineage>
</organism>